<dbReference type="EMBL" id="MVHU01000063">
    <property type="protein sequence ID" value="ORA75223.1"/>
    <property type="molecule type" value="Genomic_DNA"/>
</dbReference>
<dbReference type="InterPro" id="IPR036736">
    <property type="entry name" value="ACP-like_sf"/>
</dbReference>
<dbReference type="InterPro" id="IPR009081">
    <property type="entry name" value="PP-bd_ACP"/>
</dbReference>
<reference evidence="2 3" key="1">
    <citation type="submission" date="2017-02" db="EMBL/GenBank/DDBJ databases">
        <title>The new phylogeny of genus Mycobacterium.</title>
        <authorList>
            <person name="Tortoli E."/>
            <person name="Trovato A."/>
            <person name="Cirillo D.M."/>
        </authorList>
    </citation>
    <scope>NUCLEOTIDE SEQUENCE [LARGE SCALE GENOMIC DNA]</scope>
    <source>
        <strain evidence="2 3">DSM 45093</strain>
    </source>
</reference>
<protein>
    <recommendedName>
        <fullName evidence="1">Carrier domain-containing protein</fullName>
    </recommendedName>
</protein>
<dbReference type="Proteomes" id="UP000192713">
    <property type="component" value="Unassembled WGS sequence"/>
</dbReference>
<dbReference type="AlphaFoldDB" id="A0A1X0DS44"/>
<organism evidence="2 3">
    <name type="scientific">Mycolicibacter kumamotonensis</name>
    <dbReference type="NCBI Taxonomy" id="354243"/>
    <lineage>
        <taxon>Bacteria</taxon>
        <taxon>Bacillati</taxon>
        <taxon>Actinomycetota</taxon>
        <taxon>Actinomycetes</taxon>
        <taxon>Mycobacteriales</taxon>
        <taxon>Mycobacteriaceae</taxon>
        <taxon>Mycolicibacter</taxon>
    </lineage>
</organism>
<dbReference type="PROSITE" id="PS50075">
    <property type="entry name" value="CARRIER"/>
    <property type="match status" value="1"/>
</dbReference>
<evidence type="ECO:0000313" key="2">
    <source>
        <dbReference type="EMBL" id="ORA75223.1"/>
    </source>
</evidence>
<dbReference type="Gene3D" id="1.10.1200.10">
    <property type="entry name" value="ACP-like"/>
    <property type="match status" value="1"/>
</dbReference>
<feature type="domain" description="Carrier" evidence="1">
    <location>
        <begin position="1"/>
        <end position="70"/>
    </location>
</feature>
<dbReference type="Pfam" id="PF00550">
    <property type="entry name" value="PP-binding"/>
    <property type="match status" value="1"/>
</dbReference>
<evidence type="ECO:0000259" key="1">
    <source>
        <dbReference type="PROSITE" id="PS50075"/>
    </source>
</evidence>
<accession>A0A1X0DS44</accession>
<gene>
    <name evidence="2" type="ORF">BST28_22265</name>
</gene>
<dbReference type="SUPFAM" id="SSF47336">
    <property type="entry name" value="ACP-like"/>
    <property type="match status" value="1"/>
</dbReference>
<proteinExistence type="predicted"/>
<evidence type="ECO:0000313" key="3">
    <source>
        <dbReference type="Proteomes" id="UP000192713"/>
    </source>
</evidence>
<comment type="caution">
    <text evidence="2">The sequence shown here is derived from an EMBL/GenBank/DDBJ whole genome shotgun (WGS) entry which is preliminary data.</text>
</comment>
<sequence>MIVKLLVEELDIDEDQIDDSATMEELDLDSLDMVEIAQVAQRKYGVRVRPSDAEGITDLGGMVKLIHRKVNSNEPKASEDDE</sequence>
<name>A0A1X0DS44_9MYCO</name>